<dbReference type="FunFam" id="3.30.1330.40:FF:000016">
    <property type="entry name" value="Endoribonuclease"/>
    <property type="match status" value="1"/>
</dbReference>
<evidence type="ECO:0000256" key="12">
    <source>
        <dbReference type="ARBA" id="ARBA00048108"/>
    </source>
</evidence>
<accession>A0A4Y7IWJ7</accession>
<dbReference type="SUPFAM" id="SSF52402">
    <property type="entry name" value="Adenine nucleotide alpha hydrolases-like"/>
    <property type="match status" value="1"/>
</dbReference>
<dbReference type="CDD" id="cd01994">
    <property type="entry name" value="AANH_PF0828-like"/>
    <property type="match status" value="1"/>
</dbReference>
<gene>
    <name evidence="14" type="ORF">C5167_020590</name>
</gene>
<dbReference type="Pfam" id="PF01902">
    <property type="entry name" value="Diphthami_syn_2"/>
    <property type="match status" value="1"/>
</dbReference>
<dbReference type="GO" id="GO:0005524">
    <property type="term" value="F:ATP binding"/>
    <property type="evidence" value="ECO:0007669"/>
    <property type="project" value="UniProtKB-KW"/>
</dbReference>
<dbReference type="InterPro" id="IPR035959">
    <property type="entry name" value="RutC-like_sf"/>
</dbReference>
<dbReference type="InterPro" id="IPR006175">
    <property type="entry name" value="YjgF/YER057c/UK114"/>
</dbReference>
<dbReference type="FunFam" id="3.30.1330.40:FF:000009">
    <property type="entry name" value="Endoribonuclease"/>
    <property type="match status" value="1"/>
</dbReference>
<dbReference type="Gene3D" id="3.30.1330.40">
    <property type="entry name" value="RutC-like"/>
    <property type="match status" value="2"/>
</dbReference>
<dbReference type="InterPro" id="IPR002761">
    <property type="entry name" value="Diphthami_syn_dom"/>
</dbReference>
<evidence type="ECO:0000256" key="10">
    <source>
        <dbReference type="ARBA" id="ARBA00031552"/>
    </source>
</evidence>
<dbReference type="InterPro" id="IPR014729">
    <property type="entry name" value="Rossmann-like_a/b/a_fold"/>
</dbReference>
<comment type="catalytic activity">
    <reaction evidence="12">
        <text>diphthine-[translation elongation factor 2] + NH4(+) + ATP = diphthamide-[translation elongation factor 2] + AMP + diphosphate + H(+)</text>
        <dbReference type="Rhea" id="RHEA:19753"/>
        <dbReference type="Rhea" id="RHEA-COMP:10172"/>
        <dbReference type="Rhea" id="RHEA-COMP:10174"/>
        <dbReference type="ChEBI" id="CHEBI:15378"/>
        <dbReference type="ChEBI" id="CHEBI:16692"/>
        <dbReference type="ChEBI" id="CHEBI:28938"/>
        <dbReference type="ChEBI" id="CHEBI:30616"/>
        <dbReference type="ChEBI" id="CHEBI:33019"/>
        <dbReference type="ChEBI" id="CHEBI:82696"/>
        <dbReference type="ChEBI" id="CHEBI:456215"/>
        <dbReference type="EC" id="6.3.1.14"/>
    </reaction>
</comment>
<dbReference type="SUPFAM" id="SSF55298">
    <property type="entry name" value="YjgF-like"/>
    <property type="match status" value="2"/>
</dbReference>
<evidence type="ECO:0000256" key="7">
    <source>
        <dbReference type="ARBA" id="ARBA00022840"/>
    </source>
</evidence>
<dbReference type="PANTHER" id="PTHR12196:SF2">
    <property type="entry name" value="DIPHTHINE--AMMONIA LIGASE"/>
    <property type="match status" value="1"/>
</dbReference>
<sequence>MKVVGLVSGGKDSCYAMMKCIEYGHEIVALANLMPLDDSVDELDSFMYQTVGHQIVIAYPKCTGLPLFRRRIRGSSRHQNLSYRITQGDEVEDLHILLAEVKRQIPSVTAVCSGAIASDYQRLRVESICTRLGLVSLAYLWKQDQSLLLQDMITNGIIAIFVKVAAMGLDPAKHLGKELAFMEPQLHRLKELYGCNVCGEGGEYETLTLDCPLFKIARIVLDDFQVILHSSDPIAPPGVLHPVSFHLENKTVSTSISCCNGTGDAWLDGTYSVNEVQGDYVPKHEKKCKSQDLTSSYDVVPELKLQISRTRRHEAFSIGCGIDNSCKTSKGLQEDLVGALKKIESQLINDGLGWLNVLYIHLYVADMNEFALANETYVSFITEEKCSLGVPSRSTIELPLMQVSLGRAYVEVLVANDQSKRVLHVQSISCWAPSCIGPYSQATLHKEVLYMAGQLGLDPPTMKLCGGGPTAETEQALENSEAVAESFNCSIASSAILFVIYCSASTTCSERSEIQGKHEAFLEQRRSLESDHVSEFVKPIVLYVLSPNLPKSALVEIKPVLYVPEDNSNEIECDKQDMSILMIPNYWDFDISLSHDSCSQKYVVHGKICAVTLSIDRELAAKICSESLDTEQGPLIAKCFGTEKHLKRIARLCIYLLDKTLLENGFTWEDIMNLRFYFPTSLCVPAGTLFHIFTGAFNEFAKMSKRIGVMNNKEPIFNLIPVLGSGRSAASMDDLMTCELFASKH</sequence>
<evidence type="ECO:0000313" key="15">
    <source>
        <dbReference type="Proteomes" id="UP000316621"/>
    </source>
</evidence>
<dbReference type="InterPro" id="IPR030662">
    <property type="entry name" value="DPH6/MJ0570"/>
</dbReference>
<name>A0A4Y7IWJ7_PAPSO</name>
<comment type="similarity">
    <text evidence="2">Belongs to the Diphthine--ammonia ligase family.</text>
</comment>
<dbReference type="Gene3D" id="3.90.1490.10">
    <property type="entry name" value="putative n-type atp pyrophosphatase, domain 2"/>
    <property type="match status" value="1"/>
</dbReference>
<protein>
    <recommendedName>
        <fullName evidence="4">Diphthine--ammonia ligase</fullName>
        <ecNumber evidence="3">6.3.1.14</ecNumber>
    </recommendedName>
    <alternativeName>
        <fullName evidence="9">ATP-binding domain-containing protein 4</fullName>
    </alternativeName>
    <alternativeName>
        <fullName evidence="8">Diphthamide synthase</fullName>
    </alternativeName>
    <alternativeName>
        <fullName evidence="10">Diphthamide synthetase</fullName>
    </alternativeName>
    <alternativeName>
        <fullName evidence="11">Protein DPH6 homolog</fullName>
    </alternativeName>
</protein>
<dbReference type="EC" id="6.3.1.14" evidence="3"/>
<dbReference type="Pfam" id="PF01042">
    <property type="entry name" value="Ribonuc_L-PSP"/>
    <property type="match status" value="1"/>
</dbReference>
<evidence type="ECO:0000256" key="8">
    <source>
        <dbReference type="ARBA" id="ARBA00029814"/>
    </source>
</evidence>
<keyword evidence="6" id="KW-0547">Nucleotide-binding</keyword>
<dbReference type="Gramene" id="RZC52160">
    <property type="protein sequence ID" value="RZC52160"/>
    <property type="gene ID" value="C5167_020590"/>
</dbReference>
<evidence type="ECO:0000256" key="3">
    <source>
        <dbReference type="ARBA" id="ARBA00012089"/>
    </source>
</evidence>
<dbReference type="GO" id="GO:0017183">
    <property type="term" value="P:protein histidyl modification to diphthamide"/>
    <property type="evidence" value="ECO:0007669"/>
    <property type="project" value="TreeGrafter"/>
</dbReference>
<dbReference type="AlphaFoldDB" id="A0A4Y7IWJ7"/>
<dbReference type="Proteomes" id="UP000316621">
    <property type="component" value="Chromosome 2"/>
</dbReference>
<evidence type="ECO:0000256" key="6">
    <source>
        <dbReference type="ARBA" id="ARBA00022741"/>
    </source>
</evidence>
<dbReference type="PANTHER" id="PTHR12196">
    <property type="entry name" value="DOMAIN OF UNKNOWN FUNCTION 71 DUF71 -CONTAINING PROTEIN"/>
    <property type="match status" value="1"/>
</dbReference>
<evidence type="ECO:0000256" key="5">
    <source>
        <dbReference type="ARBA" id="ARBA00022598"/>
    </source>
</evidence>
<evidence type="ECO:0000256" key="4">
    <source>
        <dbReference type="ARBA" id="ARBA00018426"/>
    </source>
</evidence>
<evidence type="ECO:0000256" key="9">
    <source>
        <dbReference type="ARBA" id="ARBA00031202"/>
    </source>
</evidence>
<evidence type="ECO:0000256" key="11">
    <source>
        <dbReference type="ARBA" id="ARBA00032849"/>
    </source>
</evidence>
<dbReference type="NCBIfam" id="TIGR00290">
    <property type="entry name" value="MJ0570_dom"/>
    <property type="match status" value="1"/>
</dbReference>
<evidence type="ECO:0000259" key="13">
    <source>
        <dbReference type="Pfam" id="PF01902"/>
    </source>
</evidence>
<proteinExistence type="inferred from homology"/>
<evidence type="ECO:0000313" key="14">
    <source>
        <dbReference type="EMBL" id="RZC52160.1"/>
    </source>
</evidence>
<comment type="pathway">
    <text evidence="1">Protein modification; peptidyl-diphthamide biosynthesis.</text>
</comment>
<dbReference type="STRING" id="3469.A0A4Y7IWJ7"/>
<dbReference type="Gene3D" id="3.40.50.620">
    <property type="entry name" value="HUPs"/>
    <property type="match status" value="1"/>
</dbReference>
<dbReference type="EMBL" id="CM010716">
    <property type="protein sequence ID" value="RZC52160.1"/>
    <property type="molecule type" value="Genomic_DNA"/>
</dbReference>
<dbReference type="OrthoDB" id="686384at2759"/>
<dbReference type="FunFam" id="3.90.1490.10:FF:000001">
    <property type="entry name" value="Diphthine--ammonia ligase"/>
    <property type="match status" value="1"/>
</dbReference>
<feature type="domain" description="Diphthamide synthase" evidence="13">
    <location>
        <begin position="1"/>
        <end position="222"/>
    </location>
</feature>
<evidence type="ECO:0000256" key="1">
    <source>
        <dbReference type="ARBA" id="ARBA00005156"/>
    </source>
</evidence>
<keyword evidence="5" id="KW-0436">Ligase</keyword>
<dbReference type="CDD" id="cd06156">
    <property type="entry name" value="eu_AANH_C_2"/>
    <property type="match status" value="1"/>
</dbReference>
<dbReference type="FunFam" id="3.40.50.620:FF:000069">
    <property type="entry name" value="diphthine--ammonia ligase"/>
    <property type="match status" value="1"/>
</dbReference>
<reference evidence="14 15" key="1">
    <citation type="journal article" date="2018" name="Science">
        <title>The opium poppy genome and morphinan production.</title>
        <authorList>
            <person name="Guo L."/>
            <person name="Winzer T."/>
            <person name="Yang X."/>
            <person name="Li Y."/>
            <person name="Ning Z."/>
            <person name="He Z."/>
            <person name="Teodor R."/>
            <person name="Lu Y."/>
            <person name="Bowser T.A."/>
            <person name="Graham I.A."/>
            <person name="Ye K."/>
        </authorList>
    </citation>
    <scope>NUCLEOTIDE SEQUENCE [LARGE SCALE GENOMIC DNA]</scope>
    <source>
        <strain evidence="15">cv. HN1</strain>
        <tissue evidence="14">Leaves</tissue>
    </source>
</reference>
<keyword evidence="7" id="KW-0067">ATP-binding</keyword>
<organism evidence="14 15">
    <name type="scientific">Papaver somniferum</name>
    <name type="common">Opium poppy</name>
    <dbReference type="NCBI Taxonomy" id="3469"/>
    <lineage>
        <taxon>Eukaryota</taxon>
        <taxon>Viridiplantae</taxon>
        <taxon>Streptophyta</taxon>
        <taxon>Embryophyta</taxon>
        <taxon>Tracheophyta</taxon>
        <taxon>Spermatophyta</taxon>
        <taxon>Magnoliopsida</taxon>
        <taxon>Ranunculales</taxon>
        <taxon>Papaveraceae</taxon>
        <taxon>Papaveroideae</taxon>
        <taxon>Papaver</taxon>
    </lineage>
</organism>
<keyword evidence="15" id="KW-1185">Reference proteome</keyword>
<dbReference type="OMA" id="EFQVVLH"/>
<evidence type="ECO:0000256" key="2">
    <source>
        <dbReference type="ARBA" id="ARBA00008496"/>
    </source>
</evidence>
<dbReference type="GO" id="GO:0017178">
    <property type="term" value="F:diphthine-ammonia ligase activity"/>
    <property type="evidence" value="ECO:0007669"/>
    <property type="project" value="UniProtKB-EC"/>
</dbReference>